<proteinExistence type="predicted"/>
<dbReference type="InterPro" id="IPR011050">
    <property type="entry name" value="Pectin_lyase_fold/virulence"/>
</dbReference>
<protein>
    <submittedName>
        <fullName evidence="1">Uncharacterized protein</fullName>
    </submittedName>
</protein>
<organism evidence="1">
    <name type="scientific">marine sediment metagenome</name>
    <dbReference type="NCBI Taxonomy" id="412755"/>
    <lineage>
        <taxon>unclassified sequences</taxon>
        <taxon>metagenomes</taxon>
        <taxon>ecological metagenomes</taxon>
    </lineage>
</organism>
<dbReference type="Gene3D" id="2.160.20.10">
    <property type="entry name" value="Single-stranded right-handed beta-helix, Pectin lyase-like"/>
    <property type="match status" value="1"/>
</dbReference>
<feature type="non-terminal residue" evidence="1">
    <location>
        <position position="176"/>
    </location>
</feature>
<sequence>MPIQERNLSPSLAAKIAQMGIFLSPNANIIYVDSGHASTGTGKPGSSPRNPLSTINAAFTAADTAVTASNGDVVIVMPGHTESITNATDLAPDVVGVNIVGLGRGSDRPTLTFTATGSNIPISAANITMSNFLITNSGTIDVVVAITVSAADVLLKDIEIREAAIDDQFVDAIEGA</sequence>
<dbReference type="EMBL" id="LAZR01037314">
    <property type="protein sequence ID" value="KKL22528.1"/>
    <property type="molecule type" value="Genomic_DNA"/>
</dbReference>
<dbReference type="InterPro" id="IPR012334">
    <property type="entry name" value="Pectin_lyas_fold"/>
</dbReference>
<reference evidence="1" key="1">
    <citation type="journal article" date="2015" name="Nature">
        <title>Complex archaea that bridge the gap between prokaryotes and eukaryotes.</title>
        <authorList>
            <person name="Spang A."/>
            <person name="Saw J.H."/>
            <person name="Jorgensen S.L."/>
            <person name="Zaremba-Niedzwiedzka K."/>
            <person name="Martijn J."/>
            <person name="Lind A.E."/>
            <person name="van Eijk R."/>
            <person name="Schleper C."/>
            <person name="Guy L."/>
            <person name="Ettema T.J."/>
        </authorList>
    </citation>
    <scope>NUCLEOTIDE SEQUENCE</scope>
</reference>
<name>A0A0F9EEU6_9ZZZZ</name>
<dbReference type="SUPFAM" id="SSF51126">
    <property type="entry name" value="Pectin lyase-like"/>
    <property type="match status" value="1"/>
</dbReference>
<evidence type="ECO:0000313" key="1">
    <source>
        <dbReference type="EMBL" id="KKL22528.1"/>
    </source>
</evidence>
<gene>
    <name evidence="1" type="ORF">LCGC14_2434510</name>
</gene>
<accession>A0A0F9EEU6</accession>
<dbReference type="AlphaFoldDB" id="A0A0F9EEU6"/>
<comment type="caution">
    <text evidence="1">The sequence shown here is derived from an EMBL/GenBank/DDBJ whole genome shotgun (WGS) entry which is preliminary data.</text>
</comment>